<evidence type="ECO:0000256" key="1">
    <source>
        <dbReference type="SAM" id="MobiDB-lite"/>
    </source>
</evidence>
<feature type="transmembrane region" description="Helical" evidence="2">
    <location>
        <begin position="372"/>
        <end position="394"/>
    </location>
</feature>
<dbReference type="OrthoDB" id="408706at2759"/>
<keyword evidence="2" id="KW-1133">Transmembrane helix</keyword>
<sequence>MGMVATTPAQLTLAAVACASFVLSAGQGDAVLGPRDNAQPYSSGGKCHLANLFLHSPADADGTAQPIDVSVVAGQLQAYKAVLDYSMLGFEVEATAVPQGSCQVSRMVTSTSMVDPGSWVMSDIDVKTIGGQDGGAPQSYTVNVSRLSGLETELRALQVRGAYLVPGWSPSIRNYTVELNLEQDLVRIDFQRLDNGQSVTLSAELEEPSAKAPTGGRRLAPDLQAPQIGEVQRLTSILMTTLDVGHQRVVLLSVLAADRAVAGTYELTVRRPPCPEEQRFFDGEAKRCTDICNEGYYGSSMTGRCTRCLDPHCAVCEPGSGCSLCFEGYELQDGGRSGPGQGRCVLQGSGSGLVSLKQVEEGVMGYEQKHQVLVMGAVSAGLVALCACAAFVYFTHSGGTSRRKPSLRYGENDQDELATFDPSDEDSYHAYRWE</sequence>
<dbReference type="AlphaFoldDB" id="A0A813KB36"/>
<dbReference type="Proteomes" id="UP000654075">
    <property type="component" value="Unassembled WGS sequence"/>
</dbReference>
<evidence type="ECO:0000313" key="5">
    <source>
        <dbReference type="EMBL" id="CAE8632505.1"/>
    </source>
</evidence>
<proteinExistence type="predicted"/>
<evidence type="ECO:0000313" key="8">
    <source>
        <dbReference type="Proteomes" id="UP000626109"/>
    </source>
</evidence>
<keyword evidence="3" id="KW-0732">Signal</keyword>
<feature type="region of interest" description="Disordered" evidence="1">
    <location>
        <begin position="398"/>
        <end position="434"/>
    </location>
</feature>
<dbReference type="EMBL" id="CAJNNV010030424">
    <property type="protein sequence ID" value="CAE8632505.1"/>
    <property type="molecule type" value="Genomic_DNA"/>
</dbReference>
<dbReference type="SUPFAM" id="SSF57184">
    <property type="entry name" value="Growth factor receptor domain"/>
    <property type="match status" value="1"/>
</dbReference>
<feature type="compositionally biased region" description="Acidic residues" evidence="1">
    <location>
        <begin position="412"/>
        <end position="425"/>
    </location>
</feature>
<dbReference type="Proteomes" id="UP000626109">
    <property type="component" value="Unassembled WGS sequence"/>
</dbReference>
<organism evidence="7 8">
    <name type="scientific">Polarella glacialis</name>
    <name type="common">Dinoflagellate</name>
    <dbReference type="NCBI Taxonomy" id="89957"/>
    <lineage>
        <taxon>Eukaryota</taxon>
        <taxon>Sar</taxon>
        <taxon>Alveolata</taxon>
        <taxon>Dinophyceae</taxon>
        <taxon>Suessiales</taxon>
        <taxon>Suessiaceae</taxon>
        <taxon>Polarella</taxon>
    </lineage>
</organism>
<evidence type="ECO:0000313" key="9">
    <source>
        <dbReference type="Proteomes" id="UP000654075"/>
    </source>
</evidence>
<dbReference type="OMA" id="FLMAHEA"/>
<protein>
    <submittedName>
        <fullName evidence="7">Uncharacterized protein</fullName>
    </submittedName>
</protein>
<dbReference type="EMBL" id="CAJNNV010010531">
    <property type="protein sequence ID" value="CAE8598739.1"/>
    <property type="molecule type" value="Genomic_DNA"/>
</dbReference>
<evidence type="ECO:0000256" key="3">
    <source>
        <dbReference type="SAM" id="SignalP"/>
    </source>
</evidence>
<reference evidence="7" key="1">
    <citation type="submission" date="2021-02" db="EMBL/GenBank/DDBJ databases">
        <authorList>
            <person name="Dougan E. K."/>
            <person name="Rhodes N."/>
            <person name="Thang M."/>
            <person name="Chan C."/>
        </authorList>
    </citation>
    <scope>NUCLEOTIDE SEQUENCE</scope>
</reference>
<evidence type="ECO:0000256" key="2">
    <source>
        <dbReference type="SAM" id="Phobius"/>
    </source>
</evidence>
<gene>
    <name evidence="4" type="ORF">PGLA1383_LOCUS17140</name>
    <name evidence="5" type="ORF">PGLA1383_LOCUS48452</name>
    <name evidence="6" type="ORF">PGLA2088_LOCUS28010</name>
    <name evidence="7" type="ORF">PGLA2088_LOCUS29416</name>
</gene>
<accession>A0A813KB36</accession>
<evidence type="ECO:0000313" key="7">
    <source>
        <dbReference type="EMBL" id="CAE8695570.1"/>
    </source>
</evidence>
<dbReference type="Gene3D" id="2.10.220.10">
    <property type="entry name" value="Hormone Receptor, Insulin-like Growth Factor Receptor 1, Chain A, domain 2"/>
    <property type="match status" value="1"/>
</dbReference>
<comment type="caution">
    <text evidence="7">The sequence shown here is derived from an EMBL/GenBank/DDBJ whole genome shotgun (WGS) entry which is preliminary data.</text>
</comment>
<keyword evidence="9" id="KW-1185">Reference proteome</keyword>
<dbReference type="EMBL" id="CAJNNW010028306">
    <property type="protein sequence ID" value="CAE8695570.1"/>
    <property type="molecule type" value="Genomic_DNA"/>
</dbReference>
<feature type="chain" id="PRO_5036222245" evidence="3">
    <location>
        <begin position="31"/>
        <end position="434"/>
    </location>
</feature>
<dbReference type="EMBL" id="CAJNNW010027693">
    <property type="protein sequence ID" value="CAE8692712.1"/>
    <property type="molecule type" value="Genomic_DNA"/>
</dbReference>
<dbReference type="InterPro" id="IPR009030">
    <property type="entry name" value="Growth_fac_rcpt_cys_sf"/>
</dbReference>
<evidence type="ECO:0000313" key="6">
    <source>
        <dbReference type="EMBL" id="CAE8692712.1"/>
    </source>
</evidence>
<feature type="signal peptide" evidence="3">
    <location>
        <begin position="1"/>
        <end position="30"/>
    </location>
</feature>
<evidence type="ECO:0000313" key="4">
    <source>
        <dbReference type="EMBL" id="CAE8598739.1"/>
    </source>
</evidence>
<keyword evidence="2" id="KW-0472">Membrane</keyword>
<keyword evidence="2" id="KW-0812">Transmembrane</keyword>
<name>A0A813KB36_POLGL</name>